<dbReference type="GO" id="GO:0005524">
    <property type="term" value="F:ATP binding"/>
    <property type="evidence" value="ECO:0007669"/>
    <property type="project" value="UniProtKB-KW"/>
</dbReference>
<keyword evidence="6" id="KW-1185">Reference proteome</keyword>
<dbReference type="AlphaFoldDB" id="F2TYF7"/>
<dbReference type="Gene3D" id="1.10.510.10">
    <property type="entry name" value="Transferase(Phosphotransferase) domain 1"/>
    <property type="match status" value="1"/>
</dbReference>
<feature type="region of interest" description="Disordered" evidence="3">
    <location>
        <begin position="335"/>
        <end position="449"/>
    </location>
</feature>
<feature type="compositionally biased region" description="Basic and acidic residues" evidence="3">
    <location>
        <begin position="337"/>
        <end position="351"/>
    </location>
</feature>
<dbReference type="PANTHER" id="PTHR24055">
    <property type="entry name" value="MITOGEN-ACTIVATED PROTEIN KINASE"/>
    <property type="match status" value="1"/>
</dbReference>
<dbReference type="FunFam" id="3.30.200.20:FF:000271">
    <property type="entry name" value="MAPK/MAK/MRK overlapping kinase"/>
    <property type="match status" value="1"/>
</dbReference>
<dbReference type="Gene3D" id="3.30.200.20">
    <property type="entry name" value="Phosphorylase Kinase, domain 1"/>
    <property type="match status" value="1"/>
</dbReference>
<protein>
    <submittedName>
        <fullName evidence="5">CMGC/RCK/MOK protein kinase</fullName>
    </submittedName>
</protein>
<dbReference type="GO" id="GO:0004672">
    <property type="term" value="F:protein kinase activity"/>
    <property type="evidence" value="ECO:0007669"/>
    <property type="project" value="InterPro"/>
</dbReference>
<dbReference type="PROSITE" id="PS50011">
    <property type="entry name" value="PROTEIN_KINASE_DOM"/>
    <property type="match status" value="1"/>
</dbReference>
<keyword evidence="1" id="KW-0547">Nucleotide-binding</keyword>
<feature type="compositionally biased region" description="Basic residues" evidence="3">
    <location>
        <begin position="352"/>
        <end position="365"/>
    </location>
</feature>
<dbReference type="SUPFAM" id="SSF56112">
    <property type="entry name" value="Protein kinase-like (PK-like)"/>
    <property type="match status" value="1"/>
</dbReference>
<dbReference type="OrthoDB" id="2158884at2759"/>
<dbReference type="InterPro" id="IPR050117">
    <property type="entry name" value="MAPK"/>
</dbReference>
<keyword evidence="5" id="KW-0808">Transferase</keyword>
<name>F2TYF7_SALR5</name>
<dbReference type="EMBL" id="GL832957">
    <property type="protein sequence ID" value="EGD78631.1"/>
    <property type="molecule type" value="Genomic_DNA"/>
</dbReference>
<dbReference type="SMART" id="SM00220">
    <property type="entry name" value="S_TKc"/>
    <property type="match status" value="1"/>
</dbReference>
<dbReference type="FunCoup" id="F2TYF7">
    <property type="interactions" value="382"/>
</dbReference>
<dbReference type="PROSITE" id="PS00108">
    <property type="entry name" value="PROTEIN_KINASE_ST"/>
    <property type="match status" value="1"/>
</dbReference>
<evidence type="ECO:0000313" key="6">
    <source>
        <dbReference type="Proteomes" id="UP000007799"/>
    </source>
</evidence>
<proteinExistence type="predicted"/>
<gene>
    <name evidence="5" type="ORF">PTSG_01609</name>
</gene>
<evidence type="ECO:0000256" key="1">
    <source>
        <dbReference type="ARBA" id="ARBA00022741"/>
    </source>
</evidence>
<feature type="compositionally biased region" description="Polar residues" evidence="3">
    <location>
        <begin position="435"/>
        <end position="449"/>
    </location>
</feature>
<dbReference type="STRING" id="946362.F2TYF7"/>
<feature type="domain" description="Protein kinase" evidence="4">
    <location>
        <begin position="12"/>
        <end position="294"/>
    </location>
</feature>
<dbReference type="GeneID" id="16078185"/>
<dbReference type="InParanoid" id="F2TYF7"/>
<evidence type="ECO:0000259" key="4">
    <source>
        <dbReference type="PROSITE" id="PS50011"/>
    </source>
</evidence>
<dbReference type="CDD" id="cd07831">
    <property type="entry name" value="STKc_MOK"/>
    <property type="match status" value="1"/>
</dbReference>
<sequence>METSLGTIEDGYDVLKKAGEGTFSEVIKAKRRTDGKVFAVKRMKGKFSSQEQVDKLREVQALRRLRNHPNIIHMEEVIFNKDKRSLDMVFELMDMNIYERIKGRRNHLPEELVKRYMYQLCKALDYMHRNGIFHRDVKPENILIKDEDLKLADLGSCRGIYSKPPFTEYISTRWYRAPECLLTNGYYGHKMDMWSVGCVMFEVMSLYPLFPGSNELDQINKIHDIIGTPPPQVMSKIRKHSSHMRVNFPDKQGKGLRKLLPNASEECVSLLEGLLDYDPDNRLSARHALRHPYFKELRSEDKRRAKTAAAAEAAAVEQHAPDDTANATARLANMSLKPHDARKLVHDEPSPRRHRSLRSFRRHGSKKSDGSPAPEPVPSLGHPMLAASAHVSLSPPKPKQKHRLFRKGHSKSMKEGSPKLPPIVMGRQPGRSLTHHSQQGSKLPSVSKR</sequence>
<keyword evidence="2" id="KW-0067">ATP-binding</keyword>
<evidence type="ECO:0000256" key="2">
    <source>
        <dbReference type="ARBA" id="ARBA00022840"/>
    </source>
</evidence>
<accession>F2TYF7</accession>
<dbReference type="Proteomes" id="UP000007799">
    <property type="component" value="Unassembled WGS sequence"/>
</dbReference>
<organism evidence="6">
    <name type="scientific">Salpingoeca rosetta (strain ATCC 50818 / BSB-021)</name>
    <dbReference type="NCBI Taxonomy" id="946362"/>
    <lineage>
        <taxon>Eukaryota</taxon>
        <taxon>Choanoflagellata</taxon>
        <taxon>Craspedida</taxon>
        <taxon>Salpingoecidae</taxon>
        <taxon>Salpingoeca</taxon>
    </lineage>
</organism>
<reference evidence="5" key="1">
    <citation type="submission" date="2009-08" db="EMBL/GenBank/DDBJ databases">
        <title>Annotation of Salpingoeca rosetta.</title>
        <authorList>
            <consortium name="The Broad Institute Genome Sequencing Platform"/>
            <person name="Russ C."/>
            <person name="Cuomo C."/>
            <person name="Burger G."/>
            <person name="Gray M.W."/>
            <person name="Holland P.W.H."/>
            <person name="King N."/>
            <person name="Lang F.B.F."/>
            <person name="Roger A.J."/>
            <person name="Ruiz-Trillo I."/>
            <person name="Young S.K."/>
            <person name="Zeng Q."/>
            <person name="Gargeya S."/>
            <person name="Alvarado L."/>
            <person name="Berlin A."/>
            <person name="Chapman S.B."/>
            <person name="Chen Z."/>
            <person name="Freedman E."/>
            <person name="Gellesch M."/>
            <person name="Goldberg J."/>
            <person name="Griggs A."/>
            <person name="Gujja S."/>
            <person name="Heilman E."/>
            <person name="Heiman D."/>
            <person name="Howarth C."/>
            <person name="Mehta T."/>
            <person name="Neiman D."/>
            <person name="Pearson M."/>
            <person name="Roberts A."/>
            <person name="Saif S."/>
            <person name="Shea T."/>
            <person name="Shenoy N."/>
            <person name="Sisk P."/>
            <person name="Stolte C."/>
            <person name="Sykes S."/>
            <person name="White J."/>
            <person name="Yandava C."/>
            <person name="Haas B."/>
            <person name="Nusbaum C."/>
            <person name="Birren B."/>
        </authorList>
    </citation>
    <scope>NUCLEOTIDE SEQUENCE [LARGE SCALE GENOMIC DNA]</scope>
    <source>
        <strain evidence="5">ATCC 50818</strain>
    </source>
</reference>
<dbReference type="RefSeq" id="XP_004997589.1">
    <property type="nucleotide sequence ID" value="XM_004997532.1"/>
</dbReference>
<keyword evidence="5" id="KW-0418">Kinase</keyword>
<dbReference type="InterPro" id="IPR008271">
    <property type="entry name" value="Ser/Thr_kinase_AS"/>
</dbReference>
<evidence type="ECO:0000313" key="5">
    <source>
        <dbReference type="EMBL" id="EGD78631.1"/>
    </source>
</evidence>
<dbReference type="KEGG" id="sre:PTSG_01609"/>
<dbReference type="InterPro" id="IPR000719">
    <property type="entry name" value="Prot_kinase_dom"/>
</dbReference>
<dbReference type="eggNOG" id="KOG0661">
    <property type="taxonomic scope" value="Eukaryota"/>
</dbReference>
<dbReference type="Pfam" id="PF00069">
    <property type="entry name" value="Pkinase"/>
    <property type="match status" value="1"/>
</dbReference>
<feature type="compositionally biased region" description="Basic residues" evidence="3">
    <location>
        <begin position="398"/>
        <end position="411"/>
    </location>
</feature>
<dbReference type="FunFam" id="1.10.510.10:FF:000773">
    <property type="entry name" value="MOK protein kinase"/>
    <property type="match status" value="1"/>
</dbReference>
<evidence type="ECO:0000256" key="3">
    <source>
        <dbReference type="SAM" id="MobiDB-lite"/>
    </source>
</evidence>
<dbReference type="InterPro" id="IPR011009">
    <property type="entry name" value="Kinase-like_dom_sf"/>
</dbReference>
<dbReference type="OMA" id="FHFPFKK"/>